<gene>
    <name evidence="2" type="ORF">I3842_11G174900</name>
</gene>
<organism evidence="2 3">
    <name type="scientific">Carya illinoinensis</name>
    <name type="common">Pecan</name>
    <dbReference type="NCBI Taxonomy" id="32201"/>
    <lineage>
        <taxon>Eukaryota</taxon>
        <taxon>Viridiplantae</taxon>
        <taxon>Streptophyta</taxon>
        <taxon>Embryophyta</taxon>
        <taxon>Tracheophyta</taxon>
        <taxon>Spermatophyta</taxon>
        <taxon>Magnoliopsida</taxon>
        <taxon>eudicotyledons</taxon>
        <taxon>Gunneridae</taxon>
        <taxon>Pentapetalae</taxon>
        <taxon>rosids</taxon>
        <taxon>fabids</taxon>
        <taxon>Fagales</taxon>
        <taxon>Juglandaceae</taxon>
        <taxon>Carya</taxon>
    </lineage>
</organism>
<evidence type="ECO:0000313" key="2">
    <source>
        <dbReference type="EMBL" id="KAG6689432.1"/>
    </source>
</evidence>
<name>A0A922DSF6_CARIL</name>
<dbReference type="OrthoDB" id="1190034at2759"/>
<sequence>MGGNGKICKFEMALKNMQQNRNAVAESVGNKGNNVWRSAGTVTQPQCPDEKKKRRRKEEKAECLFHLVYWGPN</sequence>
<evidence type="ECO:0000313" key="3">
    <source>
        <dbReference type="Proteomes" id="UP000811246"/>
    </source>
</evidence>
<feature type="compositionally biased region" description="Polar residues" evidence="1">
    <location>
        <begin position="31"/>
        <end position="46"/>
    </location>
</feature>
<comment type="caution">
    <text evidence="2">The sequence shown here is derived from an EMBL/GenBank/DDBJ whole genome shotgun (WGS) entry which is preliminary data.</text>
</comment>
<evidence type="ECO:0000256" key="1">
    <source>
        <dbReference type="SAM" id="MobiDB-lite"/>
    </source>
</evidence>
<feature type="region of interest" description="Disordered" evidence="1">
    <location>
        <begin position="31"/>
        <end position="55"/>
    </location>
</feature>
<dbReference type="InterPro" id="IPR022251">
    <property type="entry name" value="DUF3774_wound-induced"/>
</dbReference>
<protein>
    <submittedName>
        <fullName evidence="2">Uncharacterized protein</fullName>
    </submittedName>
</protein>
<accession>A0A922DSF6</accession>
<reference evidence="2" key="1">
    <citation type="submission" date="2021-01" db="EMBL/GenBank/DDBJ databases">
        <authorList>
            <person name="Lovell J.T."/>
            <person name="Bentley N."/>
            <person name="Bhattarai G."/>
            <person name="Jenkins J.W."/>
            <person name="Sreedasyam A."/>
            <person name="Alarcon Y."/>
            <person name="Bock C."/>
            <person name="Boston L."/>
            <person name="Carlson J."/>
            <person name="Cervantes K."/>
            <person name="Clermont K."/>
            <person name="Krom N."/>
            <person name="Kubenka K."/>
            <person name="Mamidi S."/>
            <person name="Mattison C."/>
            <person name="Monteros M."/>
            <person name="Pisani C."/>
            <person name="Plott C."/>
            <person name="Rajasekar S."/>
            <person name="Rhein H.S."/>
            <person name="Rohla C."/>
            <person name="Song M."/>
            <person name="Hilaire R.S."/>
            <person name="Shu S."/>
            <person name="Wells L."/>
            <person name="Wang X."/>
            <person name="Webber J."/>
            <person name="Heerema R.J."/>
            <person name="Klein P."/>
            <person name="Conner P."/>
            <person name="Grauke L."/>
            <person name="Grimwood J."/>
            <person name="Schmutz J."/>
            <person name="Randall J.J."/>
        </authorList>
    </citation>
    <scope>NUCLEOTIDE SEQUENCE</scope>
    <source>
        <tissue evidence="2">Leaf</tissue>
    </source>
</reference>
<proteinExistence type="predicted"/>
<dbReference type="EMBL" id="CM031835">
    <property type="protein sequence ID" value="KAG6689432.1"/>
    <property type="molecule type" value="Genomic_DNA"/>
</dbReference>
<dbReference type="Pfam" id="PF12609">
    <property type="entry name" value="DUF3774"/>
    <property type="match status" value="1"/>
</dbReference>
<dbReference type="Proteomes" id="UP000811246">
    <property type="component" value="Chromosome 11"/>
</dbReference>
<dbReference type="AlphaFoldDB" id="A0A922DSF6"/>